<accession>A0ABT7GSQ1</accession>
<organism evidence="1 2">
    <name type="scientific">Streptomyces katrae</name>
    <dbReference type="NCBI Taxonomy" id="68223"/>
    <lineage>
        <taxon>Bacteria</taxon>
        <taxon>Bacillati</taxon>
        <taxon>Actinomycetota</taxon>
        <taxon>Actinomycetes</taxon>
        <taxon>Kitasatosporales</taxon>
        <taxon>Streptomycetaceae</taxon>
        <taxon>Streptomyces</taxon>
    </lineage>
</organism>
<protein>
    <submittedName>
        <fullName evidence="1">Uncharacterized protein</fullName>
    </submittedName>
</protein>
<evidence type="ECO:0000313" key="2">
    <source>
        <dbReference type="Proteomes" id="UP001223390"/>
    </source>
</evidence>
<reference evidence="1 2" key="1">
    <citation type="submission" date="2023-05" db="EMBL/GenBank/DDBJ databases">
        <title>Sequencing and Assembly of Streptomyces sp. NP73.</title>
        <authorList>
            <person name="Konwar A.N."/>
            <person name="Saikia K."/>
            <person name="Thakur D."/>
        </authorList>
    </citation>
    <scope>NUCLEOTIDE SEQUENCE [LARGE SCALE GENOMIC DNA]</scope>
    <source>
        <strain evidence="1 2">NP73</strain>
    </source>
</reference>
<name>A0ABT7GSQ1_9ACTN</name>
<proteinExistence type="predicted"/>
<evidence type="ECO:0000313" key="1">
    <source>
        <dbReference type="EMBL" id="MDK9496628.1"/>
    </source>
</evidence>
<gene>
    <name evidence="1" type="ORF">QEZ40_001211</name>
</gene>
<dbReference type="RefSeq" id="WP_285342190.1">
    <property type="nucleotide sequence ID" value="NZ_JASITI010000013.1"/>
</dbReference>
<dbReference type="Proteomes" id="UP001223390">
    <property type="component" value="Unassembled WGS sequence"/>
</dbReference>
<keyword evidence="2" id="KW-1185">Reference proteome</keyword>
<dbReference type="EMBL" id="JASITI010000013">
    <property type="protein sequence ID" value="MDK9496628.1"/>
    <property type="molecule type" value="Genomic_DNA"/>
</dbReference>
<comment type="caution">
    <text evidence="1">The sequence shown here is derived from an EMBL/GenBank/DDBJ whole genome shotgun (WGS) entry which is preliminary data.</text>
</comment>
<sequence>MKKNQLGGRTRIASLIAGFAVAAGLTFSGPFIHPPAQDQLTASGQAADKARCFLSVVELDDIDFTKCGPKVKLPVDRRETFDWI</sequence>